<dbReference type="PROSITE" id="PS51061">
    <property type="entry name" value="R3H"/>
    <property type="match status" value="1"/>
</dbReference>
<evidence type="ECO:0000256" key="5">
    <source>
        <dbReference type="ARBA" id="ARBA00022771"/>
    </source>
</evidence>
<feature type="compositionally biased region" description="Basic and acidic residues" evidence="10">
    <location>
        <begin position="188"/>
        <end position="201"/>
    </location>
</feature>
<evidence type="ECO:0000259" key="11">
    <source>
        <dbReference type="PROSITE" id="PS51061"/>
    </source>
</evidence>
<evidence type="ECO:0000256" key="3">
    <source>
        <dbReference type="ARBA" id="ARBA00022723"/>
    </source>
</evidence>
<feature type="region of interest" description="Disordered" evidence="10">
    <location>
        <begin position="1"/>
        <end position="209"/>
    </location>
</feature>
<dbReference type="InterPro" id="IPR000967">
    <property type="entry name" value="Znf_NFX1"/>
</dbReference>
<organism evidence="12 13">
    <name type="scientific">Fusarium duplospermum</name>
    <dbReference type="NCBI Taxonomy" id="1325734"/>
    <lineage>
        <taxon>Eukaryota</taxon>
        <taxon>Fungi</taxon>
        <taxon>Dikarya</taxon>
        <taxon>Ascomycota</taxon>
        <taxon>Pezizomycotina</taxon>
        <taxon>Sordariomycetes</taxon>
        <taxon>Hypocreomycetidae</taxon>
        <taxon>Hypocreales</taxon>
        <taxon>Nectriaceae</taxon>
        <taxon>Fusarium</taxon>
        <taxon>Fusarium solani species complex</taxon>
    </lineage>
</organism>
<evidence type="ECO:0000313" key="13">
    <source>
        <dbReference type="Proteomes" id="UP000288168"/>
    </source>
</evidence>
<evidence type="ECO:0000256" key="7">
    <source>
        <dbReference type="ARBA" id="ARBA00023015"/>
    </source>
</evidence>
<dbReference type="Pfam" id="PF01422">
    <property type="entry name" value="zf-NF-X1"/>
    <property type="match status" value="9"/>
</dbReference>
<dbReference type="SUPFAM" id="SSF82708">
    <property type="entry name" value="R3H domain"/>
    <property type="match status" value="1"/>
</dbReference>
<keyword evidence="3" id="KW-0479">Metal-binding</keyword>
<keyword evidence="7" id="KW-0805">Transcription regulation</keyword>
<dbReference type="STRING" id="1325734.A0A428R598"/>
<evidence type="ECO:0000256" key="6">
    <source>
        <dbReference type="ARBA" id="ARBA00022833"/>
    </source>
</evidence>
<dbReference type="SMART" id="SM00393">
    <property type="entry name" value="R3H"/>
    <property type="match status" value="1"/>
</dbReference>
<keyword evidence="8" id="KW-0804">Transcription</keyword>
<keyword evidence="6" id="KW-0862">Zinc</keyword>
<evidence type="ECO:0000256" key="1">
    <source>
        <dbReference type="ARBA" id="ARBA00004123"/>
    </source>
</evidence>
<keyword evidence="4" id="KW-0677">Repeat</keyword>
<feature type="region of interest" description="Disordered" evidence="10">
    <location>
        <begin position="1075"/>
        <end position="1120"/>
    </location>
</feature>
<dbReference type="OrthoDB" id="6512771at2759"/>
<dbReference type="InterPro" id="IPR036867">
    <property type="entry name" value="R3H_dom_sf"/>
</dbReference>
<feature type="compositionally biased region" description="Basic residues" evidence="10">
    <location>
        <begin position="34"/>
        <end position="43"/>
    </location>
</feature>
<dbReference type="InterPro" id="IPR001374">
    <property type="entry name" value="R3H_dom"/>
</dbReference>
<dbReference type="Proteomes" id="UP000288168">
    <property type="component" value="Unassembled WGS sequence"/>
</dbReference>
<keyword evidence="5" id="KW-0863">Zinc-finger</keyword>
<dbReference type="Gene3D" id="3.30.1370.50">
    <property type="entry name" value="R3H-like domain"/>
    <property type="match status" value="1"/>
</dbReference>
<dbReference type="AlphaFoldDB" id="A0A428R598"/>
<feature type="compositionally biased region" description="Low complexity" evidence="10">
    <location>
        <begin position="62"/>
        <end position="96"/>
    </location>
</feature>
<comment type="similarity">
    <text evidence="2">Belongs to the NFX1 family.</text>
</comment>
<feature type="domain" description="R3H" evidence="11">
    <location>
        <begin position="860"/>
        <end position="923"/>
    </location>
</feature>
<evidence type="ECO:0000313" key="12">
    <source>
        <dbReference type="EMBL" id="RSL72702.1"/>
    </source>
</evidence>
<evidence type="ECO:0000256" key="4">
    <source>
        <dbReference type="ARBA" id="ARBA00022737"/>
    </source>
</evidence>
<feature type="compositionally biased region" description="Low complexity" evidence="10">
    <location>
        <begin position="1081"/>
        <end position="1094"/>
    </location>
</feature>
<dbReference type="EMBL" id="NKCI01000003">
    <property type="protein sequence ID" value="RSL72702.1"/>
    <property type="molecule type" value="Genomic_DNA"/>
</dbReference>
<dbReference type="GO" id="GO:0000977">
    <property type="term" value="F:RNA polymerase II transcription regulatory region sequence-specific DNA binding"/>
    <property type="evidence" value="ECO:0007669"/>
    <property type="project" value="TreeGrafter"/>
</dbReference>
<dbReference type="CDD" id="cd06008">
    <property type="entry name" value="NF-X1-zinc-finger"/>
    <property type="match status" value="4"/>
</dbReference>
<protein>
    <recommendedName>
        <fullName evidence="11">R3H domain-containing protein</fullName>
    </recommendedName>
</protein>
<reference evidence="12 13" key="1">
    <citation type="submission" date="2017-06" db="EMBL/GenBank/DDBJ databases">
        <title>Comparative genomic analysis of Ambrosia Fusariam Clade fungi.</title>
        <authorList>
            <person name="Stajich J.E."/>
            <person name="Carrillo J."/>
            <person name="Kijimoto T."/>
            <person name="Eskalen A."/>
            <person name="O'Donnell K."/>
            <person name="Kasson M."/>
        </authorList>
    </citation>
    <scope>NUCLEOTIDE SEQUENCE [LARGE SCALE GENOMIC DNA]</scope>
    <source>
        <strain evidence="12 13">NRRL62584</strain>
    </source>
</reference>
<feature type="compositionally biased region" description="Polar residues" evidence="10">
    <location>
        <begin position="132"/>
        <end position="150"/>
    </location>
</feature>
<evidence type="ECO:0000256" key="2">
    <source>
        <dbReference type="ARBA" id="ARBA00007269"/>
    </source>
</evidence>
<dbReference type="PANTHER" id="PTHR12360:SF12">
    <property type="entry name" value="TRANSCRIPTIONAL REPRESSOR NF-X1"/>
    <property type="match status" value="1"/>
</dbReference>
<feature type="compositionally biased region" description="Low complexity" evidence="10">
    <location>
        <begin position="163"/>
        <end position="183"/>
    </location>
</feature>
<dbReference type="InterPro" id="IPR034078">
    <property type="entry name" value="NFX1_fam"/>
</dbReference>
<feature type="compositionally biased region" description="Basic residues" evidence="10">
    <location>
        <begin position="1100"/>
        <end position="1112"/>
    </location>
</feature>
<dbReference type="GO" id="GO:0000981">
    <property type="term" value="F:DNA-binding transcription factor activity, RNA polymerase II-specific"/>
    <property type="evidence" value="ECO:0007669"/>
    <property type="project" value="TreeGrafter"/>
</dbReference>
<proteinExistence type="inferred from homology"/>
<keyword evidence="9" id="KW-0539">Nucleus</keyword>
<evidence type="ECO:0000256" key="8">
    <source>
        <dbReference type="ARBA" id="ARBA00023163"/>
    </source>
</evidence>
<name>A0A428R598_9HYPO</name>
<dbReference type="PANTHER" id="PTHR12360">
    <property type="entry name" value="NUCLEAR TRANSCRIPTION FACTOR, X-BOX BINDING 1 NFX1"/>
    <property type="match status" value="1"/>
</dbReference>
<dbReference type="GO" id="GO:0008270">
    <property type="term" value="F:zinc ion binding"/>
    <property type="evidence" value="ECO:0007669"/>
    <property type="project" value="UniProtKB-KW"/>
</dbReference>
<gene>
    <name evidence="12" type="ORF">CEP54_000765</name>
</gene>
<evidence type="ECO:0000256" key="9">
    <source>
        <dbReference type="ARBA" id="ARBA00023242"/>
    </source>
</evidence>
<evidence type="ECO:0000256" key="10">
    <source>
        <dbReference type="SAM" id="MobiDB-lite"/>
    </source>
</evidence>
<dbReference type="GO" id="GO:0005634">
    <property type="term" value="C:nucleus"/>
    <property type="evidence" value="ECO:0007669"/>
    <property type="project" value="UniProtKB-SubCell"/>
</dbReference>
<feature type="compositionally biased region" description="Low complexity" evidence="10">
    <location>
        <begin position="9"/>
        <end position="27"/>
    </location>
</feature>
<comment type="subcellular location">
    <subcellularLocation>
        <location evidence="1">Nucleus</location>
    </subcellularLocation>
</comment>
<sequence>MSEQGGGQASNQAQNQNQSQNEGRASGSRGGSRGGRRRGRGGRNRGQGNQSTASGSRGGRNAASQATTADATDATPSTTPQVDQPASSAPESSASSRGRRNRRGQRGGSHGSENRGRGGFRVGPHRQFGGRLTTTTEEPAQGTPQDQSLSADAPEFVPGQPVASRSAPESSSAQSQPPTQPRSKGGRSRSDRRQGRPKQDVPKSTAPDLWQRIQEDISNWNYECRICADDVTRKSYVWSCTICWTVVHSKCAHQWWSTSMKVDEATGDKSWRCPGCNSSLTGEPGDYQCWCGKDLNPSHNSLLPPHSCGQTCSKPRTTCSHPCTLQCHPGPCPPCNVLSPPEPCYCGKHTLRKNCRDTDYYNGWSCREPCGDLLSCGEHECSQICHPGVCGTCDVVVKTRCYCGRVEKEMECFKQDEAQDSYDPTNDSWFQGSFSCENACGRAYDCGVHRCETSCHPQDEVPAHCPFSPDVVTHCPCGKTPLKDLMDHPRQSCEEHVPHCERVCEKKLKCGHTCQSLCHTGDCDPCMQVMDIDCRCGRVTAQSICHEGDIQHPLCFKVCQATRNCGRHRCGEHCCPGEKKASQRIAQQKKQRSGVDSIQVEAEHICVQVCGRPLKCGSHFCEQLCHRGACQSCPEAVWTEISCNCGATVLQPPQPCGTRQPYCTSKCRRQPACGHPSVEHQCHPDDVECPPCAYLTEKVCACGKTTFHNKPCHLQQVHCGEICGQKLQCGLHTCRKLCHRPGECGDARDGCEQVCGKTKLLCNHTCQNVCHGQTPCNESTACQKKMVVQCPCGNYKKEFKCLTSTSNPTPSRPELRCDEECERLDRNRRLAAALNIDPASHTNDHVPFSDNTLKLYKQFPSWGDSQERHFRVFAANPDEVRLRYEPMRNESRQFLHLLAEDFGLESKSEDYGSNRSVVVWKTDKFVSAPPKTLAQCVKIRAAQAAEAAAAAALRPPSPPPFDSEPFNSMVLTEPRFGLTIDEVTTALASDLASLQGFSFKTDFLNDEVIIKATAQYSAFLTPAPVEKSLAALKPRVEQTIRSQKLAEGVLLCHSDDKGAITRREVLRRPGAGGWSAVAGRAASKPTSSSSTPAPEDSIKPGRKLLGLKKKKPQQPEAGKVWAALDGDVEC</sequence>
<dbReference type="SMART" id="SM00438">
    <property type="entry name" value="ZnF_NFX"/>
    <property type="match status" value="9"/>
</dbReference>
<dbReference type="GO" id="GO:0000122">
    <property type="term" value="P:negative regulation of transcription by RNA polymerase II"/>
    <property type="evidence" value="ECO:0007669"/>
    <property type="project" value="TreeGrafter"/>
</dbReference>
<keyword evidence="13" id="KW-1185">Reference proteome</keyword>
<accession>A0A428R598</accession>
<comment type="caution">
    <text evidence="12">The sequence shown here is derived from an EMBL/GenBank/DDBJ whole genome shotgun (WGS) entry which is preliminary data.</text>
</comment>
<dbReference type="Pfam" id="PF01424">
    <property type="entry name" value="R3H"/>
    <property type="match status" value="1"/>
</dbReference>